<reference evidence="8 10" key="1">
    <citation type="journal article" date="2012" name="Nature">
        <title>Algal genomes reveal evolutionary mosaicism and the fate of nucleomorphs.</title>
        <authorList>
            <consortium name="DOE Joint Genome Institute"/>
            <person name="Curtis B.A."/>
            <person name="Tanifuji G."/>
            <person name="Burki F."/>
            <person name="Gruber A."/>
            <person name="Irimia M."/>
            <person name="Maruyama S."/>
            <person name="Arias M.C."/>
            <person name="Ball S.G."/>
            <person name="Gile G.H."/>
            <person name="Hirakawa Y."/>
            <person name="Hopkins J.F."/>
            <person name="Kuo A."/>
            <person name="Rensing S.A."/>
            <person name="Schmutz J."/>
            <person name="Symeonidi A."/>
            <person name="Elias M."/>
            <person name="Eveleigh R.J."/>
            <person name="Herman E.K."/>
            <person name="Klute M.J."/>
            <person name="Nakayama T."/>
            <person name="Obornik M."/>
            <person name="Reyes-Prieto A."/>
            <person name="Armbrust E.V."/>
            <person name="Aves S.J."/>
            <person name="Beiko R.G."/>
            <person name="Coutinho P."/>
            <person name="Dacks J.B."/>
            <person name="Durnford D.G."/>
            <person name="Fast N.M."/>
            <person name="Green B.R."/>
            <person name="Grisdale C.J."/>
            <person name="Hempel F."/>
            <person name="Henrissat B."/>
            <person name="Hoppner M.P."/>
            <person name="Ishida K."/>
            <person name="Kim E."/>
            <person name="Koreny L."/>
            <person name="Kroth P.G."/>
            <person name="Liu Y."/>
            <person name="Malik S.B."/>
            <person name="Maier U.G."/>
            <person name="McRose D."/>
            <person name="Mock T."/>
            <person name="Neilson J.A."/>
            <person name="Onodera N.T."/>
            <person name="Poole A.M."/>
            <person name="Pritham E.J."/>
            <person name="Richards T.A."/>
            <person name="Rocap G."/>
            <person name="Roy S.W."/>
            <person name="Sarai C."/>
            <person name="Schaack S."/>
            <person name="Shirato S."/>
            <person name="Slamovits C.H."/>
            <person name="Spencer D.F."/>
            <person name="Suzuki S."/>
            <person name="Worden A.Z."/>
            <person name="Zauner S."/>
            <person name="Barry K."/>
            <person name="Bell C."/>
            <person name="Bharti A.K."/>
            <person name="Crow J.A."/>
            <person name="Grimwood J."/>
            <person name="Kramer R."/>
            <person name="Lindquist E."/>
            <person name="Lucas S."/>
            <person name="Salamov A."/>
            <person name="McFadden G.I."/>
            <person name="Lane C.E."/>
            <person name="Keeling P.J."/>
            <person name="Gray M.W."/>
            <person name="Grigoriev I.V."/>
            <person name="Archibald J.M."/>
        </authorList>
    </citation>
    <scope>NUCLEOTIDE SEQUENCE</scope>
    <source>
        <strain evidence="8 10">CCMP2712</strain>
    </source>
</reference>
<evidence type="ECO:0000313" key="10">
    <source>
        <dbReference type="Proteomes" id="UP000011087"/>
    </source>
</evidence>
<dbReference type="InterPro" id="IPR001300">
    <property type="entry name" value="Peptidase_C2_calpain_cat"/>
</dbReference>
<proteinExistence type="inferred from homology"/>
<evidence type="ECO:0000256" key="1">
    <source>
        <dbReference type="ARBA" id="ARBA00007623"/>
    </source>
</evidence>
<dbReference type="GeneID" id="17304062"/>
<dbReference type="RefSeq" id="XP_005834276.1">
    <property type="nucleotide sequence ID" value="XM_005834219.1"/>
</dbReference>
<name>L1JFN8_GUITC</name>
<evidence type="ECO:0000256" key="4">
    <source>
        <dbReference type="ARBA" id="ARBA00022807"/>
    </source>
</evidence>
<evidence type="ECO:0000259" key="7">
    <source>
        <dbReference type="PROSITE" id="PS50203"/>
    </source>
</evidence>
<evidence type="ECO:0000256" key="6">
    <source>
        <dbReference type="SAM" id="MobiDB-lite"/>
    </source>
</evidence>
<keyword evidence="2" id="KW-0645">Protease</keyword>
<evidence type="ECO:0000256" key="2">
    <source>
        <dbReference type="ARBA" id="ARBA00022670"/>
    </source>
</evidence>
<evidence type="ECO:0000256" key="3">
    <source>
        <dbReference type="ARBA" id="ARBA00022801"/>
    </source>
</evidence>
<dbReference type="Pfam" id="PF00648">
    <property type="entry name" value="Peptidase_C2"/>
    <property type="match status" value="1"/>
</dbReference>
<dbReference type="GO" id="GO:0004198">
    <property type="term" value="F:calcium-dependent cysteine-type endopeptidase activity"/>
    <property type="evidence" value="ECO:0007669"/>
    <property type="project" value="InterPro"/>
</dbReference>
<comment type="caution">
    <text evidence="5">Lacks conserved residue(s) required for the propagation of feature annotation.</text>
</comment>
<comment type="similarity">
    <text evidence="1">Belongs to the peptidase C2 family.</text>
</comment>
<evidence type="ECO:0000256" key="5">
    <source>
        <dbReference type="PROSITE-ProRule" id="PRU00239"/>
    </source>
</evidence>
<dbReference type="EnsemblProtists" id="EKX47296">
    <property type="protein sequence ID" value="EKX47296"/>
    <property type="gene ID" value="GUITHDRAFT_152073"/>
</dbReference>
<protein>
    <recommendedName>
        <fullName evidence="7">Calpain catalytic domain-containing protein</fullName>
    </recommendedName>
</protein>
<dbReference type="AlphaFoldDB" id="L1JFN8"/>
<organism evidence="8">
    <name type="scientific">Guillardia theta (strain CCMP2712)</name>
    <name type="common">Cryptophyte</name>
    <dbReference type="NCBI Taxonomy" id="905079"/>
    <lineage>
        <taxon>Eukaryota</taxon>
        <taxon>Cryptophyceae</taxon>
        <taxon>Pyrenomonadales</taxon>
        <taxon>Geminigeraceae</taxon>
        <taxon>Guillardia</taxon>
    </lineage>
</organism>
<feature type="domain" description="Calpain catalytic" evidence="7">
    <location>
        <begin position="57"/>
        <end position="145"/>
    </location>
</feature>
<sequence length="215" mass="23768">MEIVIGDELRKDASSQSKSCQKLFKQISDGLSNQRSLVLAGSCASAASEGGNNDASNIPRGQTFIVLEAVAAGNERLLLLRSPFGSVDGSGKWKGRPEQWKQIGDEKNSVREAASRAQKGRKDVFWLSLEEFVQNFDGVVIHTFELSSAEQKRRAEIMSAFSGFPQQLKPGLSERQRKMQAKAQADQIAAELIAEEERTSKRQGPKMKKKRKGTR</sequence>
<feature type="region of interest" description="Disordered" evidence="6">
    <location>
        <begin position="194"/>
        <end position="215"/>
    </location>
</feature>
<dbReference type="PANTHER" id="PTHR10183:SF379">
    <property type="entry name" value="CALPAIN-5"/>
    <property type="match status" value="1"/>
</dbReference>
<dbReference type="PROSITE" id="PS50203">
    <property type="entry name" value="CALPAIN_CAT"/>
    <property type="match status" value="1"/>
</dbReference>
<feature type="compositionally biased region" description="Basic residues" evidence="6">
    <location>
        <begin position="201"/>
        <end position="215"/>
    </location>
</feature>
<dbReference type="EMBL" id="JH992990">
    <property type="protein sequence ID" value="EKX47296.1"/>
    <property type="molecule type" value="Genomic_DNA"/>
</dbReference>
<dbReference type="PANTHER" id="PTHR10183">
    <property type="entry name" value="CALPAIN"/>
    <property type="match status" value="1"/>
</dbReference>
<dbReference type="Proteomes" id="UP000011087">
    <property type="component" value="Unassembled WGS sequence"/>
</dbReference>
<dbReference type="HOGENOM" id="CLU_1285430_0_0_1"/>
<dbReference type="Gene3D" id="3.90.70.10">
    <property type="entry name" value="Cysteine proteinases"/>
    <property type="match status" value="1"/>
</dbReference>
<dbReference type="GO" id="GO:0006508">
    <property type="term" value="P:proteolysis"/>
    <property type="evidence" value="ECO:0007669"/>
    <property type="project" value="UniProtKB-KW"/>
</dbReference>
<evidence type="ECO:0000313" key="9">
    <source>
        <dbReference type="EnsemblProtists" id="EKX47296"/>
    </source>
</evidence>
<keyword evidence="4" id="KW-0788">Thiol protease</keyword>
<gene>
    <name evidence="8" type="ORF">GUITHDRAFT_152073</name>
</gene>
<dbReference type="InterPro" id="IPR022684">
    <property type="entry name" value="Calpain_cysteine_protease"/>
</dbReference>
<dbReference type="KEGG" id="gtt:GUITHDRAFT_152073"/>
<evidence type="ECO:0000313" key="8">
    <source>
        <dbReference type="EMBL" id="EKX47296.1"/>
    </source>
</evidence>
<dbReference type="InterPro" id="IPR038765">
    <property type="entry name" value="Papain-like_cys_pep_sf"/>
</dbReference>
<accession>L1JFN8</accession>
<dbReference type="PaxDb" id="55529-EKX47296"/>
<reference evidence="9" key="3">
    <citation type="submission" date="2015-06" db="UniProtKB">
        <authorList>
            <consortium name="EnsemblProtists"/>
        </authorList>
    </citation>
    <scope>IDENTIFICATION</scope>
</reference>
<dbReference type="SUPFAM" id="SSF54001">
    <property type="entry name" value="Cysteine proteinases"/>
    <property type="match status" value="1"/>
</dbReference>
<reference evidence="10" key="2">
    <citation type="submission" date="2012-11" db="EMBL/GenBank/DDBJ databases">
        <authorList>
            <person name="Kuo A."/>
            <person name="Curtis B.A."/>
            <person name="Tanifuji G."/>
            <person name="Burki F."/>
            <person name="Gruber A."/>
            <person name="Irimia M."/>
            <person name="Maruyama S."/>
            <person name="Arias M.C."/>
            <person name="Ball S.G."/>
            <person name="Gile G.H."/>
            <person name="Hirakawa Y."/>
            <person name="Hopkins J.F."/>
            <person name="Rensing S.A."/>
            <person name="Schmutz J."/>
            <person name="Symeonidi A."/>
            <person name="Elias M."/>
            <person name="Eveleigh R.J."/>
            <person name="Herman E.K."/>
            <person name="Klute M.J."/>
            <person name="Nakayama T."/>
            <person name="Obornik M."/>
            <person name="Reyes-Prieto A."/>
            <person name="Armbrust E.V."/>
            <person name="Aves S.J."/>
            <person name="Beiko R.G."/>
            <person name="Coutinho P."/>
            <person name="Dacks J.B."/>
            <person name="Durnford D.G."/>
            <person name="Fast N.M."/>
            <person name="Green B.R."/>
            <person name="Grisdale C."/>
            <person name="Hempe F."/>
            <person name="Henrissat B."/>
            <person name="Hoppner M.P."/>
            <person name="Ishida K.-I."/>
            <person name="Kim E."/>
            <person name="Koreny L."/>
            <person name="Kroth P.G."/>
            <person name="Liu Y."/>
            <person name="Malik S.-B."/>
            <person name="Maier U.G."/>
            <person name="McRose D."/>
            <person name="Mock T."/>
            <person name="Neilson J.A."/>
            <person name="Onodera N.T."/>
            <person name="Poole A.M."/>
            <person name="Pritham E.J."/>
            <person name="Richards T.A."/>
            <person name="Rocap G."/>
            <person name="Roy S.W."/>
            <person name="Sarai C."/>
            <person name="Schaack S."/>
            <person name="Shirato S."/>
            <person name="Slamovits C.H."/>
            <person name="Spencer D.F."/>
            <person name="Suzuki S."/>
            <person name="Worden A.Z."/>
            <person name="Zauner S."/>
            <person name="Barry K."/>
            <person name="Bell C."/>
            <person name="Bharti A.K."/>
            <person name="Crow J.A."/>
            <person name="Grimwood J."/>
            <person name="Kramer R."/>
            <person name="Lindquist E."/>
            <person name="Lucas S."/>
            <person name="Salamov A."/>
            <person name="McFadden G.I."/>
            <person name="Lane C.E."/>
            <person name="Keeling P.J."/>
            <person name="Gray M.W."/>
            <person name="Grigoriev I.V."/>
            <person name="Archibald J.M."/>
        </authorList>
    </citation>
    <scope>NUCLEOTIDE SEQUENCE</scope>
    <source>
        <strain evidence="10">CCMP2712</strain>
    </source>
</reference>
<keyword evidence="3" id="KW-0378">Hydrolase</keyword>
<keyword evidence="10" id="KW-1185">Reference proteome</keyword>